<dbReference type="CDD" id="cd00082">
    <property type="entry name" value="HisKA"/>
    <property type="match status" value="1"/>
</dbReference>
<keyword evidence="16" id="KW-1185">Reference proteome</keyword>
<name>A0AAE9ZY26_9BACT</name>
<keyword evidence="8" id="KW-0902">Two-component regulatory system</keyword>
<evidence type="ECO:0000256" key="8">
    <source>
        <dbReference type="ARBA" id="ARBA00023012"/>
    </source>
</evidence>
<evidence type="ECO:0000313" key="15">
    <source>
        <dbReference type="EMBL" id="WED63268.1"/>
    </source>
</evidence>
<organism evidence="15 16">
    <name type="scientific">Synoicihabitans lomoniglobus</name>
    <dbReference type="NCBI Taxonomy" id="2909285"/>
    <lineage>
        <taxon>Bacteria</taxon>
        <taxon>Pseudomonadati</taxon>
        <taxon>Verrucomicrobiota</taxon>
        <taxon>Opitutia</taxon>
        <taxon>Opitutales</taxon>
        <taxon>Opitutaceae</taxon>
        <taxon>Synoicihabitans</taxon>
    </lineage>
</organism>
<dbReference type="InterPro" id="IPR000700">
    <property type="entry name" value="PAS-assoc_C"/>
</dbReference>
<keyword evidence="6" id="KW-0418">Kinase</keyword>
<dbReference type="Gene3D" id="3.30.565.10">
    <property type="entry name" value="Histidine kinase-like ATPase, C-terminal domain"/>
    <property type="match status" value="1"/>
</dbReference>
<dbReference type="InterPro" id="IPR036097">
    <property type="entry name" value="HisK_dim/P_sf"/>
</dbReference>
<dbReference type="NCBIfam" id="TIGR00229">
    <property type="entry name" value="sensory_box"/>
    <property type="match status" value="1"/>
</dbReference>
<evidence type="ECO:0000256" key="1">
    <source>
        <dbReference type="ARBA" id="ARBA00000085"/>
    </source>
</evidence>
<evidence type="ECO:0000259" key="11">
    <source>
        <dbReference type="PROSITE" id="PS50109"/>
    </source>
</evidence>
<sequence length="868" mass="96239">MSSSSSDTPHSHRPKSASDELTQLETSGGAGSGRGPGNPAENLRPEHPLQQLLRTYTVLSETNQILMRGGDQTALLAAACQIAVARGRFIAAWIGLHDDVEGHIVVAAHAGASTETMEIIQSMLKGEQEGCFFTHAAFEDGEHGVCNDLYEDPRAEAVREVSMSRGYRSVASLPLRRNGVIVGVFNLYAPTPGFFDEHELKVLDELAVDISFALELTQTQIERTAATQALHNSEAQLSNALSMASMGHWEYDVVRDVFIFNDHFYRMMRTSVEREGGYEMRLDHYASRFLPPDEMGRVASESQRAMETTDPDYIRDIEHRVMFGDGKSGHLFVRIFVERDETGRVIKTRGVSQDITKRKEAEAKIDEVSRRFLAVVEHSADGIGFFDEDRNVTYISPSITTIEGRLPTEFITRGFSRDIHPEDLSAFDHSWHEMVRQPGQPTNFSVRRQHKSGRWLWIEGVATNLLEDAGIRAVVLNYRDVTERRQLEEQYLQSQKMEAIGQLAGGVAHDFNNILAAIMMQVDLADAEVSTPEEMAESLSDIKEAATRAAELTRQLLAFGRRQAMQATDVELNETFNGMSQMLTRTLSEDVNLRLELHPSELWVRGDASMLGQLLLNLAINARDAMPDGGDLVIATDSRFVATAESSGLFEIEPGHYAVITVTDTGCGISTQDKTHVFEPFFTTKQADKGSGLGLATVFGIVKQHDGVIDLTSDLDRGTTFTIYLPLLQEPRATTPAASAPPQSLRGDELILLVEDENHVRAVTRKVLESYGYRVIEARSGRDALFMWEQAQVTPDLLLTDIVMPGGLSGWDLADQLLALKPELKVLFTSGYNPEVANNDFSLKPGQRFIAKPAEAETVVRTVRQLLA</sequence>
<evidence type="ECO:0000256" key="9">
    <source>
        <dbReference type="PROSITE-ProRule" id="PRU00169"/>
    </source>
</evidence>
<dbReference type="Pfam" id="PF00072">
    <property type="entry name" value="Response_reg"/>
    <property type="match status" value="1"/>
</dbReference>
<dbReference type="AlphaFoldDB" id="A0AAE9ZY26"/>
<dbReference type="Gene3D" id="3.30.450.20">
    <property type="entry name" value="PAS domain"/>
    <property type="match status" value="2"/>
</dbReference>
<feature type="modified residue" description="4-aspartylphosphate" evidence="9">
    <location>
        <position position="801"/>
    </location>
</feature>
<evidence type="ECO:0000256" key="3">
    <source>
        <dbReference type="ARBA" id="ARBA00022553"/>
    </source>
</evidence>
<dbReference type="EC" id="2.7.13.3" evidence="2"/>
<dbReference type="SUPFAM" id="SSF55785">
    <property type="entry name" value="PYP-like sensor domain (PAS domain)"/>
    <property type="match status" value="2"/>
</dbReference>
<dbReference type="InterPro" id="IPR001610">
    <property type="entry name" value="PAC"/>
</dbReference>
<keyword evidence="5" id="KW-0547">Nucleotide-binding</keyword>
<dbReference type="InterPro" id="IPR029016">
    <property type="entry name" value="GAF-like_dom_sf"/>
</dbReference>
<feature type="domain" description="PAC" evidence="14">
    <location>
        <begin position="440"/>
        <end position="493"/>
    </location>
</feature>
<dbReference type="PANTHER" id="PTHR43065">
    <property type="entry name" value="SENSOR HISTIDINE KINASE"/>
    <property type="match status" value="1"/>
</dbReference>
<dbReference type="SMART" id="SM00388">
    <property type="entry name" value="HisKA"/>
    <property type="match status" value="1"/>
</dbReference>
<dbReference type="Pfam" id="PF13185">
    <property type="entry name" value="GAF_2"/>
    <property type="match status" value="1"/>
</dbReference>
<accession>A0AAE9ZY26</accession>
<dbReference type="SMART" id="SM00086">
    <property type="entry name" value="PAC"/>
    <property type="match status" value="2"/>
</dbReference>
<evidence type="ECO:0000313" key="16">
    <source>
        <dbReference type="Proteomes" id="UP001218638"/>
    </source>
</evidence>
<dbReference type="PROSITE" id="PS50113">
    <property type="entry name" value="PAC"/>
    <property type="match status" value="2"/>
</dbReference>
<dbReference type="Gene3D" id="3.30.450.40">
    <property type="match status" value="1"/>
</dbReference>
<dbReference type="CDD" id="cd00130">
    <property type="entry name" value="PAS"/>
    <property type="match status" value="1"/>
</dbReference>
<dbReference type="SMART" id="SM00387">
    <property type="entry name" value="HATPase_c"/>
    <property type="match status" value="1"/>
</dbReference>
<dbReference type="InterPro" id="IPR011006">
    <property type="entry name" value="CheY-like_superfamily"/>
</dbReference>
<dbReference type="Pfam" id="PF00512">
    <property type="entry name" value="HisKA"/>
    <property type="match status" value="1"/>
</dbReference>
<dbReference type="InterPro" id="IPR004358">
    <property type="entry name" value="Sig_transdc_His_kin-like_C"/>
</dbReference>
<dbReference type="InterPro" id="IPR001789">
    <property type="entry name" value="Sig_transdc_resp-reg_receiver"/>
</dbReference>
<keyword evidence="7 15" id="KW-0067">ATP-binding</keyword>
<evidence type="ECO:0000256" key="6">
    <source>
        <dbReference type="ARBA" id="ARBA00022777"/>
    </source>
</evidence>
<evidence type="ECO:0000256" key="2">
    <source>
        <dbReference type="ARBA" id="ARBA00012438"/>
    </source>
</evidence>
<dbReference type="InterPro" id="IPR036890">
    <property type="entry name" value="HATPase_C_sf"/>
</dbReference>
<dbReference type="KEGG" id="slom:PXH66_13100"/>
<dbReference type="Gene3D" id="1.10.287.130">
    <property type="match status" value="1"/>
</dbReference>
<feature type="domain" description="Response regulatory" evidence="12">
    <location>
        <begin position="750"/>
        <end position="867"/>
    </location>
</feature>
<feature type="domain" description="PAS" evidence="13">
    <location>
        <begin position="368"/>
        <end position="438"/>
    </location>
</feature>
<dbReference type="InterPro" id="IPR003661">
    <property type="entry name" value="HisK_dim/P_dom"/>
</dbReference>
<dbReference type="PRINTS" id="PR00344">
    <property type="entry name" value="BCTRLSENSOR"/>
</dbReference>
<dbReference type="SUPFAM" id="SSF47384">
    <property type="entry name" value="Homodimeric domain of signal transducing histidine kinase"/>
    <property type="match status" value="1"/>
</dbReference>
<dbReference type="Pfam" id="PF08447">
    <property type="entry name" value="PAS_3"/>
    <property type="match status" value="1"/>
</dbReference>
<dbReference type="Pfam" id="PF02518">
    <property type="entry name" value="HATPase_c"/>
    <property type="match status" value="1"/>
</dbReference>
<dbReference type="InterPro" id="IPR035965">
    <property type="entry name" value="PAS-like_dom_sf"/>
</dbReference>
<dbReference type="SUPFAM" id="SSF55781">
    <property type="entry name" value="GAF domain-like"/>
    <property type="match status" value="1"/>
</dbReference>
<dbReference type="EMBL" id="CP119075">
    <property type="protein sequence ID" value="WED63268.1"/>
    <property type="molecule type" value="Genomic_DNA"/>
</dbReference>
<dbReference type="SUPFAM" id="SSF52172">
    <property type="entry name" value="CheY-like"/>
    <property type="match status" value="1"/>
</dbReference>
<gene>
    <name evidence="15" type="ORF">PXH66_13100</name>
</gene>
<dbReference type="InterPro" id="IPR000014">
    <property type="entry name" value="PAS"/>
</dbReference>
<evidence type="ECO:0000259" key="14">
    <source>
        <dbReference type="PROSITE" id="PS50113"/>
    </source>
</evidence>
<dbReference type="SMART" id="SM00448">
    <property type="entry name" value="REC"/>
    <property type="match status" value="1"/>
</dbReference>
<protein>
    <recommendedName>
        <fullName evidence="2">histidine kinase</fullName>
        <ecNumber evidence="2">2.7.13.3</ecNumber>
    </recommendedName>
</protein>
<evidence type="ECO:0000256" key="5">
    <source>
        <dbReference type="ARBA" id="ARBA00022741"/>
    </source>
</evidence>
<feature type="domain" description="Histidine kinase" evidence="11">
    <location>
        <begin position="506"/>
        <end position="729"/>
    </location>
</feature>
<dbReference type="InterPro" id="IPR003594">
    <property type="entry name" value="HATPase_dom"/>
</dbReference>
<evidence type="ECO:0000256" key="10">
    <source>
        <dbReference type="SAM" id="MobiDB-lite"/>
    </source>
</evidence>
<dbReference type="SUPFAM" id="SSF55874">
    <property type="entry name" value="ATPase domain of HSP90 chaperone/DNA topoisomerase II/histidine kinase"/>
    <property type="match status" value="1"/>
</dbReference>
<dbReference type="SMART" id="SM00091">
    <property type="entry name" value="PAS"/>
    <property type="match status" value="1"/>
</dbReference>
<dbReference type="Gene3D" id="2.10.70.100">
    <property type="match status" value="1"/>
</dbReference>
<feature type="domain" description="PAC" evidence="14">
    <location>
        <begin position="315"/>
        <end position="367"/>
    </location>
</feature>
<dbReference type="PANTHER" id="PTHR43065:SF46">
    <property type="entry name" value="C4-DICARBOXYLATE TRANSPORT SENSOR PROTEIN DCTB"/>
    <property type="match status" value="1"/>
</dbReference>
<dbReference type="Gene3D" id="3.40.50.2300">
    <property type="match status" value="1"/>
</dbReference>
<dbReference type="InterPro" id="IPR005467">
    <property type="entry name" value="His_kinase_dom"/>
</dbReference>
<evidence type="ECO:0000256" key="7">
    <source>
        <dbReference type="ARBA" id="ARBA00022840"/>
    </source>
</evidence>
<dbReference type="RefSeq" id="WP_330928620.1">
    <property type="nucleotide sequence ID" value="NZ_CP119075.1"/>
</dbReference>
<comment type="catalytic activity">
    <reaction evidence="1">
        <text>ATP + protein L-histidine = ADP + protein N-phospho-L-histidine.</text>
        <dbReference type="EC" id="2.7.13.3"/>
    </reaction>
</comment>
<dbReference type="InterPro" id="IPR013655">
    <property type="entry name" value="PAS_fold_3"/>
</dbReference>
<dbReference type="GO" id="GO:0000155">
    <property type="term" value="F:phosphorelay sensor kinase activity"/>
    <property type="evidence" value="ECO:0007669"/>
    <property type="project" value="InterPro"/>
</dbReference>
<dbReference type="PROSITE" id="PS50109">
    <property type="entry name" value="HIS_KIN"/>
    <property type="match status" value="1"/>
</dbReference>
<proteinExistence type="predicted"/>
<keyword evidence="4" id="KW-0808">Transferase</keyword>
<dbReference type="PROSITE" id="PS50110">
    <property type="entry name" value="RESPONSE_REGULATORY"/>
    <property type="match status" value="1"/>
</dbReference>
<reference evidence="15" key="1">
    <citation type="submission" date="2023-03" db="EMBL/GenBank/DDBJ databases">
        <title>Lomoglobus Profundus gen. nov., sp. nov., a novel member of the phylum Verrucomicrobia, isolated from deep-marine sediment of South China Sea.</title>
        <authorList>
            <person name="Ahmad T."/>
            <person name="Ishaq S.E."/>
            <person name="Wang F."/>
        </authorList>
    </citation>
    <scope>NUCLEOTIDE SEQUENCE</scope>
    <source>
        <strain evidence="15">LMO-M01</strain>
    </source>
</reference>
<dbReference type="PROSITE" id="PS50112">
    <property type="entry name" value="PAS"/>
    <property type="match status" value="1"/>
</dbReference>
<dbReference type="GO" id="GO:0005524">
    <property type="term" value="F:ATP binding"/>
    <property type="evidence" value="ECO:0007669"/>
    <property type="project" value="UniProtKB-KW"/>
</dbReference>
<keyword evidence="3 9" id="KW-0597">Phosphoprotein</keyword>
<evidence type="ECO:0000256" key="4">
    <source>
        <dbReference type="ARBA" id="ARBA00022679"/>
    </source>
</evidence>
<evidence type="ECO:0000259" key="13">
    <source>
        <dbReference type="PROSITE" id="PS50112"/>
    </source>
</evidence>
<dbReference type="Proteomes" id="UP001218638">
    <property type="component" value="Chromosome"/>
</dbReference>
<feature type="region of interest" description="Disordered" evidence="10">
    <location>
        <begin position="1"/>
        <end position="44"/>
    </location>
</feature>
<evidence type="ECO:0000259" key="12">
    <source>
        <dbReference type="PROSITE" id="PS50110"/>
    </source>
</evidence>
<dbReference type="InterPro" id="IPR003018">
    <property type="entry name" value="GAF"/>
</dbReference>